<comment type="caution">
    <text evidence="3">The sequence shown here is derived from an EMBL/GenBank/DDBJ whole genome shotgun (WGS) entry which is preliminary data.</text>
</comment>
<dbReference type="Proteomes" id="UP000719942">
    <property type="component" value="Unassembled WGS sequence"/>
</dbReference>
<keyword evidence="2" id="KW-0749">Sporulation</keyword>
<keyword evidence="1" id="KW-0808">Transferase</keyword>
<evidence type="ECO:0000313" key="3">
    <source>
        <dbReference type="EMBL" id="MBW7571460.1"/>
    </source>
</evidence>
<keyword evidence="4" id="KW-1185">Reference proteome</keyword>
<evidence type="ECO:0000256" key="2">
    <source>
        <dbReference type="ARBA" id="ARBA00022969"/>
    </source>
</evidence>
<organism evidence="3 4">
    <name type="scientific">Caproiciproducens faecalis</name>
    <dbReference type="NCBI Taxonomy" id="2820301"/>
    <lineage>
        <taxon>Bacteria</taxon>
        <taxon>Bacillati</taxon>
        <taxon>Bacillota</taxon>
        <taxon>Clostridia</taxon>
        <taxon>Eubacteriales</taxon>
        <taxon>Acutalibacteraceae</taxon>
        <taxon>Caproiciproducens</taxon>
    </lineage>
</organism>
<proteinExistence type="inferred from homology"/>
<dbReference type="RefSeq" id="WP_219963871.1">
    <property type="nucleotide sequence ID" value="NZ_JAGFNZ010000001.1"/>
</dbReference>
<protein>
    <submittedName>
        <fullName evidence="3">Protein-glutamine gamma-glutamyltransferase</fullName>
    </submittedName>
</protein>
<reference evidence="3 4" key="1">
    <citation type="submission" date="2021-03" db="EMBL/GenBank/DDBJ databases">
        <title>Caproiciproducens sp. nov. isolated from feces of cow.</title>
        <authorList>
            <person name="Choi J.-Y."/>
        </authorList>
    </citation>
    <scope>NUCLEOTIDE SEQUENCE [LARGE SCALE GENOMIC DNA]</scope>
    <source>
        <strain evidence="3 4">AGMB10547</strain>
    </source>
</reference>
<accession>A0ABS7DKU7</accession>
<sequence length="252" mass="28458">MIVIAGNTVQPDSVGEYAPGGVEKAILDQLAANGNNTYDSVDQLKFELTLRKEIMEASKQLYRSGMGFEIFRETRCNPDYWKRTEEGGFLLKSGVKPSKAIMDIYENGSKYGTECATAMMIVYYKALLTVFGDTLFDKTFPKIELMNWHHIDPLLREVGYIVKRDVYLPGDRRYFANPDVDPLVPQWQGENVIDLGGDQYYGHGIGIRSAEQIIRALNQNRSEDADEEAHLLDSAGRPNFKRLYGISRRAAA</sequence>
<evidence type="ECO:0000256" key="1">
    <source>
        <dbReference type="ARBA" id="ARBA00022679"/>
    </source>
</evidence>
<name>A0ABS7DKU7_9FIRM</name>
<dbReference type="Pfam" id="PF20085">
    <property type="entry name" value="TGL"/>
    <property type="match status" value="1"/>
</dbReference>
<dbReference type="EMBL" id="JAGFNZ010000001">
    <property type="protein sequence ID" value="MBW7571460.1"/>
    <property type="molecule type" value="Genomic_DNA"/>
</dbReference>
<evidence type="ECO:0000313" key="4">
    <source>
        <dbReference type="Proteomes" id="UP000719942"/>
    </source>
</evidence>
<dbReference type="InterPro" id="IPR020916">
    <property type="entry name" value="Gln_gamma-glutamylTfrase_bac"/>
</dbReference>
<gene>
    <name evidence="3" type="ORF">J5W02_01425</name>
</gene>
<dbReference type="HAMAP" id="MF_00727">
    <property type="entry name" value="Tgl"/>
    <property type="match status" value="1"/>
</dbReference>